<keyword evidence="10" id="KW-1185">Reference proteome</keyword>
<dbReference type="AlphaFoldDB" id="A0A2M9HBW0"/>
<dbReference type="PANTHER" id="PTHR45453:SF1">
    <property type="entry name" value="PHOSPHATE REGULON SENSOR PROTEIN PHOR"/>
    <property type="match status" value="1"/>
</dbReference>
<evidence type="ECO:0000313" key="9">
    <source>
        <dbReference type="EMBL" id="PJM74304.1"/>
    </source>
</evidence>
<dbReference type="EC" id="2.7.13.3" evidence="2"/>
<keyword evidence="6" id="KW-0902">Two-component regulatory system</keyword>
<dbReference type="CDD" id="cd00075">
    <property type="entry name" value="HATPase"/>
    <property type="match status" value="1"/>
</dbReference>
<dbReference type="FunFam" id="3.30.565.10:FF:000006">
    <property type="entry name" value="Sensor histidine kinase WalK"/>
    <property type="match status" value="1"/>
</dbReference>
<evidence type="ECO:0000256" key="5">
    <source>
        <dbReference type="ARBA" id="ARBA00022777"/>
    </source>
</evidence>
<sequence>MILIAFIAIIAKIYNWAYPFISRYINADTIAHWRARIGFRPSGRDDDDDDDDDDLDYETIRLLAVLPSTSIVVNDDDEVLIAGPAAYRLGIVDDETIVNDRVLAAIHSVRESGGKRSCELMTETAKRFADPFVINADEESETRDGEGNVVSRPNWLKVTVGQIADDKTVVLIDDVSEERRFAQVREDFVANVTEQLLRPTKALETLGEDLEQDDVDIDRIMVEASQVREYAAHMGHLVADLLLLIKAQQKVVPGKDNEVNLLAEVRHAADGVRAAAEAKNVRLVVNGDDSLMVHAESEQLQGAVVKLIENAVEYSPSKSAVGVAVSRSKDGKHAVIRVVDQGCGISREDQPRIFERFYRGGNQTSVTKDGVGLGLAIVKHVALTHHGSVSVWSAPRKGSTFTFTLPLAQ</sequence>
<dbReference type="InterPro" id="IPR003594">
    <property type="entry name" value="HATPase_dom"/>
</dbReference>
<evidence type="ECO:0000256" key="3">
    <source>
        <dbReference type="ARBA" id="ARBA00022553"/>
    </source>
</evidence>
<evidence type="ECO:0000256" key="4">
    <source>
        <dbReference type="ARBA" id="ARBA00022679"/>
    </source>
</evidence>
<dbReference type="Pfam" id="PF02518">
    <property type="entry name" value="HATPase_c"/>
    <property type="match status" value="1"/>
</dbReference>
<dbReference type="EMBL" id="PEBI01000001">
    <property type="protein sequence ID" value="PJM74304.1"/>
    <property type="molecule type" value="Genomic_DNA"/>
</dbReference>
<dbReference type="PRINTS" id="PR00344">
    <property type="entry name" value="BCTRLSENSOR"/>
</dbReference>
<dbReference type="Gene3D" id="3.30.565.10">
    <property type="entry name" value="Histidine kinase-like ATPase, C-terminal domain"/>
    <property type="match status" value="1"/>
</dbReference>
<evidence type="ECO:0000256" key="6">
    <source>
        <dbReference type="ARBA" id="ARBA00023012"/>
    </source>
</evidence>
<dbReference type="GO" id="GO:0016036">
    <property type="term" value="P:cellular response to phosphate starvation"/>
    <property type="evidence" value="ECO:0007669"/>
    <property type="project" value="TreeGrafter"/>
</dbReference>
<name>A0A2M9HBW0_9BIFI</name>
<dbReference type="OrthoDB" id="9813151at2"/>
<proteinExistence type="predicted"/>
<dbReference type="GO" id="GO:0000155">
    <property type="term" value="F:phosphorelay sensor kinase activity"/>
    <property type="evidence" value="ECO:0007669"/>
    <property type="project" value="TreeGrafter"/>
</dbReference>
<dbReference type="InterPro" id="IPR036890">
    <property type="entry name" value="HATPase_C_sf"/>
</dbReference>
<comment type="caution">
    <text evidence="9">The sequence shown here is derived from an EMBL/GenBank/DDBJ whole genome shotgun (WGS) entry which is preliminary data.</text>
</comment>
<organism evidence="9 10">
    <name type="scientific">Bifidobacterium primatium</name>
    <dbReference type="NCBI Taxonomy" id="2045438"/>
    <lineage>
        <taxon>Bacteria</taxon>
        <taxon>Bacillati</taxon>
        <taxon>Actinomycetota</taxon>
        <taxon>Actinomycetes</taxon>
        <taxon>Bifidobacteriales</taxon>
        <taxon>Bifidobacteriaceae</taxon>
        <taxon>Bifidobacterium</taxon>
    </lineage>
</organism>
<evidence type="ECO:0000256" key="2">
    <source>
        <dbReference type="ARBA" id="ARBA00012438"/>
    </source>
</evidence>
<comment type="catalytic activity">
    <reaction evidence="1">
        <text>ATP + protein L-histidine = ADP + protein N-phospho-L-histidine.</text>
        <dbReference type="EC" id="2.7.13.3"/>
    </reaction>
</comment>
<keyword evidence="5" id="KW-0418">Kinase</keyword>
<dbReference type="InterPro" id="IPR005467">
    <property type="entry name" value="His_kinase_dom"/>
</dbReference>
<evidence type="ECO:0000313" key="10">
    <source>
        <dbReference type="Proteomes" id="UP000229095"/>
    </source>
</evidence>
<dbReference type="Proteomes" id="UP000229095">
    <property type="component" value="Unassembled WGS sequence"/>
</dbReference>
<evidence type="ECO:0000256" key="1">
    <source>
        <dbReference type="ARBA" id="ARBA00000085"/>
    </source>
</evidence>
<dbReference type="SUPFAM" id="SSF55874">
    <property type="entry name" value="ATPase domain of HSP90 chaperone/DNA topoisomerase II/histidine kinase"/>
    <property type="match status" value="1"/>
</dbReference>
<dbReference type="PANTHER" id="PTHR45453">
    <property type="entry name" value="PHOSPHATE REGULON SENSOR PROTEIN PHOR"/>
    <property type="match status" value="1"/>
</dbReference>
<evidence type="ECO:0000256" key="7">
    <source>
        <dbReference type="ARBA" id="ARBA00039401"/>
    </source>
</evidence>
<gene>
    <name evidence="9" type="ORF">CS006_01630</name>
</gene>
<dbReference type="PROSITE" id="PS50109">
    <property type="entry name" value="HIS_KIN"/>
    <property type="match status" value="1"/>
</dbReference>
<evidence type="ECO:0000259" key="8">
    <source>
        <dbReference type="PROSITE" id="PS50109"/>
    </source>
</evidence>
<keyword evidence="3" id="KW-0597">Phosphoprotein</keyword>
<accession>A0A2M9HBW0</accession>
<feature type="domain" description="Histidine kinase" evidence="8">
    <location>
        <begin position="191"/>
        <end position="409"/>
    </location>
</feature>
<dbReference type="InterPro" id="IPR050351">
    <property type="entry name" value="BphY/WalK/GraS-like"/>
</dbReference>
<dbReference type="SMART" id="SM00387">
    <property type="entry name" value="HATPase_c"/>
    <property type="match status" value="1"/>
</dbReference>
<reference evidence="9 10" key="1">
    <citation type="submission" date="2017-10" db="EMBL/GenBank/DDBJ databases">
        <title>Draft genome sequences of strains TRE 1, TRE 9, TRE H and TRI 7, isolated from tamarins, belonging to four potential novel Bifidobacterium species.</title>
        <authorList>
            <person name="Mattarelli P."/>
            <person name="Modesto M."/>
            <person name="Puglisi E."/>
            <person name="Morelli L."/>
            <person name="Spezio C."/>
            <person name="Bonetti A."/>
            <person name="Sandri C."/>
        </authorList>
    </citation>
    <scope>NUCLEOTIDE SEQUENCE [LARGE SCALE GENOMIC DNA]</scope>
    <source>
        <strain evidence="10">TRE1</strain>
    </source>
</reference>
<dbReference type="InterPro" id="IPR004358">
    <property type="entry name" value="Sig_transdc_His_kin-like_C"/>
</dbReference>
<keyword evidence="4" id="KW-0808">Transferase</keyword>
<dbReference type="GO" id="GO:0004721">
    <property type="term" value="F:phosphoprotein phosphatase activity"/>
    <property type="evidence" value="ECO:0007669"/>
    <property type="project" value="TreeGrafter"/>
</dbReference>
<protein>
    <recommendedName>
        <fullName evidence="7">Sensor-like histidine kinase SenX3</fullName>
        <ecNumber evidence="2">2.7.13.3</ecNumber>
    </recommendedName>
</protein>
<dbReference type="GO" id="GO:0005886">
    <property type="term" value="C:plasma membrane"/>
    <property type="evidence" value="ECO:0007669"/>
    <property type="project" value="TreeGrafter"/>
</dbReference>